<evidence type="ECO:0000256" key="3">
    <source>
        <dbReference type="ARBA" id="ARBA00022833"/>
    </source>
</evidence>
<dbReference type="PROSITE" id="PS50089">
    <property type="entry name" value="ZF_RING_2"/>
    <property type="match status" value="1"/>
</dbReference>
<organism evidence="6 7">
    <name type="scientific">Zingiber officinale</name>
    <name type="common">Ginger</name>
    <name type="synonym">Amomum zingiber</name>
    <dbReference type="NCBI Taxonomy" id="94328"/>
    <lineage>
        <taxon>Eukaryota</taxon>
        <taxon>Viridiplantae</taxon>
        <taxon>Streptophyta</taxon>
        <taxon>Embryophyta</taxon>
        <taxon>Tracheophyta</taxon>
        <taxon>Spermatophyta</taxon>
        <taxon>Magnoliopsida</taxon>
        <taxon>Liliopsida</taxon>
        <taxon>Zingiberales</taxon>
        <taxon>Zingiberaceae</taxon>
        <taxon>Zingiber</taxon>
    </lineage>
</organism>
<dbReference type="PANTHER" id="PTHR45969:SF5">
    <property type="entry name" value="E3 UBIQUITIN-PROTEIN LIGASE RHA2A"/>
    <property type="match status" value="1"/>
</dbReference>
<accession>A0A8J5KHG3</accession>
<dbReference type="AlphaFoldDB" id="A0A8J5KHG3"/>
<dbReference type="CDD" id="cd16448">
    <property type="entry name" value="RING-H2"/>
    <property type="match status" value="1"/>
</dbReference>
<reference evidence="6 7" key="1">
    <citation type="submission" date="2020-08" db="EMBL/GenBank/DDBJ databases">
        <title>Plant Genome Project.</title>
        <authorList>
            <person name="Zhang R.-G."/>
        </authorList>
    </citation>
    <scope>NUCLEOTIDE SEQUENCE [LARGE SCALE GENOMIC DNA]</scope>
    <source>
        <tissue evidence="6">Rhizome</tissue>
    </source>
</reference>
<evidence type="ECO:0000313" key="6">
    <source>
        <dbReference type="EMBL" id="KAG6476657.1"/>
    </source>
</evidence>
<keyword evidence="2 4" id="KW-0863">Zinc-finger</keyword>
<sequence length="218" mass="24130">MNRSPGKYKKLFQPSPIIILDEKRALVTEARAFQAWARVSSSILETVRSISVLLVAVIFLIDDKFVPRNTNMMSSWQGDESFKVAEACNMLHEWKDGGRAPLGSCDDSADCDGSLGSGLAGLALLADHLAADRTFPFLLPRGDDLRPDCSVCLCRLADGDRVRRIPCGHVFHRDCLDRWLLQLNLSCPLCRYRLVAPELRAAADRRIGAELVACLSQS</sequence>
<gene>
    <name evidence="6" type="ORF">ZIOFF_065902</name>
</gene>
<dbReference type="InterPro" id="IPR001841">
    <property type="entry name" value="Znf_RING"/>
</dbReference>
<dbReference type="SMART" id="SM00184">
    <property type="entry name" value="RING"/>
    <property type="match status" value="1"/>
</dbReference>
<proteinExistence type="predicted"/>
<dbReference type="Proteomes" id="UP000734854">
    <property type="component" value="Unassembled WGS sequence"/>
</dbReference>
<dbReference type="GO" id="GO:0008270">
    <property type="term" value="F:zinc ion binding"/>
    <property type="evidence" value="ECO:0007669"/>
    <property type="project" value="UniProtKB-KW"/>
</dbReference>
<keyword evidence="3" id="KW-0862">Zinc</keyword>
<comment type="caution">
    <text evidence="6">The sequence shown here is derived from an EMBL/GenBank/DDBJ whole genome shotgun (WGS) entry which is preliminary data.</text>
</comment>
<evidence type="ECO:0000256" key="2">
    <source>
        <dbReference type="ARBA" id="ARBA00022771"/>
    </source>
</evidence>
<dbReference type="GO" id="GO:0061630">
    <property type="term" value="F:ubiquitin protein ligase activity"/>
    <property type="evidence" value="ECO:0007669"/>
    <property type="project" value="TreeGrafter"/>
</dbReference>
<name>A0A8J5KHG3_ZINOF</name>
<dbReference type="EMBL" id="JACMSC010000018">
    <property type="protein sequence ID" value="KAG6476657.1"/>
    <property type="molecule type" value="Genomic_DNA"/>
</dbReference>
<evidence type="ECO:0000259" key="5">
    <source>
        <dbReference type="PROSITE" id="PS50089"/>
    </source>
</evidence>
<dbReference type="InterPro" id="IPR013083">
    <property type="entry name" value="Znf_RING/FYVE/PHD"/>
</dbReference>
<keyword evidence="1" id="KW-0479">Metal-binding</keyword>
<keyword evidence="7" id="KW-1185">Reference proteome</keyword>
<evidence type="ECO:0000256" key="1">
    <source>
        <dbReference type="ARBA" id="ARBA00022723"/>
    </source>
</evidence>
<protein>
    <recommendedName>
        <fullName evidence="5">RING-type domain-containing protein</fullName>
    </recommendedName>
</protein>
<dbReference type="GO" id="GO:0016567">
    <property type="term" value="P:protein ubiquitination"/>
    <property type="evidence" value="ECO:0007669"/>
    <property type="project" value="TreeGrafter"/>
</dbReference>
<dbReference type="Pfam" id="PF13639">
    <property type="entry name" value="zf-RING_2"/>
    <property type="match status" value="1"/>
</dbReference>
<dbReference type="Gene3D" id="3.30.40.10">
    <property type="entry name" value="Zinc/RING finger domain, C3HC4 (zinc finger)"/>
    <property type="match status" value="1"/>
</dbReference>
<dbReference type="SUPFAM" id="SSF57850">
    <property type="entry name" value="RING/U-box"/>
    <property type="match status" value="1"/>
</dbReference>
<evidence type="ECO:0000313" key="7">
    <source>
        <dbReference type="Proteomes" id="UP000734854"/>
    </source>
</evidence>
<feature type="domain" description="RING-type" evidence="5">
    <location>
        <begin position="149"/>
        <end position="191"/>
    </location>
</feature>
<dbReference type="PANTHER" id="PTHR45969">
    <property type="entry name" value="RING ZINC FINGER PROTEIN-RELATED"/>
    <property type="match status" value="1"/>
</dbReference>
<evidence type="ECO:0000256" key="4">
    <source>
        <dbReference type="PROSITE-ProRule" id="PRU00175"/>
    </source>
</evidence>